<protein>
    <submittedName>
        <fullName evidence="2">Hypothetical membrane protein</fullName>
    </submittedName>
</protein>
<name>A0A024HQV6_PSEKB</name>
<keyword evidence="1" id="KW-0812">Transmembrane</keyword>
<proteinExistence type="predicted"/>
<keyword evidence="1" id="KW-0472">Membrane</keyword>
<sequence length="414" mass="47348">MFSELVKVYRASGKPKISGGEIHYKGPYSDELWRHLKLIESDNKLGFFEEQPKHSNDEIEYSFRIASDGKVGFYETFEELVKSSRALGKCQCPEHFYITSEDWATSDNKANQKHTKLKNALEIIKNLSLLATTSDTTSSANSYTLFFSAPGENERTLKTFSVNTKVSEEIFNYKIRHPHLLSLLTNKVAEHKLNMEERKLIFCAAIIENVPHEKNRHIELMSILKYWDDILQSYWVNLQTFVYGFSFAKIRDDIAKAELEYGAKLSSTFSDISGKLLALPVSLVGLIGLDKSENPVEITAIIIGMIIVSVVSFGTLYNQKLSIDRIKSGIRIIFDQFNKKAVTQRREIRELFKKSYDEIDKQERFLSKILFIFFAISMIPTIGTIAVCYEKWHTGINAFLSSLIKAAFGYKLCI</sequence>
<dbReference type="Proteomes" id="UP000025241">
    <property type="component" value="Chromosome I"/>
</dbReference>
<dbReference type="HOGENOM" id="CLU_052633_0_0_6"/>
<dbReference type="OrthoDB" id="6064670at2"/>
<feature type="transmembrane region" description="Helical" evidence="1">
    <location>
        <begin position="298"/>
        <end position="317"/>
    </location>
</feature>
<dbReference type="RefSeq" id="WP_156958101.1">
    <property type="nucleotide sequence ID" value="NZ_HG322950.1"/>
</dbReference>
<dbReference type="AlphaFoldDB" id="A0A024HQV6"/>
<evidence type="ECO:0000313" key="3">
    <source>
        <dbReference type="Proteomes" id="UP000025241"/>
    </source>
</evidence>
<reference evidence="2 3" key="1">
    <citation type="submission" date="2013-03" db="EMBL/GenBank/DDBJ databases">
        <authorList>
            <person name="Linke B."/>
        </authorList>
    </citation>
    <scope>NUCLEOTIDE SEQUENCE [LARGE SCALE GENOMIC DNA]</scope>
    <source>
        <strain evidence="2 3">B13</strain>
    </source>
</reference>
<keyword evidence="3" id="KW-1185">Reference proteome</keyword>
<dbReference type="EMBL" id="HG322950">
    <property type="protein sequence ID" value="CDF87052.1"/>
    <property type="molecule type" value="Genomic_DNA"/>
</dbReference>
<dbReference type="STRING" id="1301098.PKB_5747"/>
<organism evidence="2 3">
    <name type="scientific">Pseudomonas knackmussii (strain DSM 6978 / CCUG 54928 / LMG 23759 / B13)</name>
    <dbReference type="NCBI Taxonomy" id="1301098"/>
    <lineage>
        <taxon>Bacteria</taxon>
        <taxon>Pseudomonadati</taxon>
        <taxon>Pseudomonadota</taxon>
        <taxon>Gammaproteobacteria</taxon>
        <taxon>Pseudomonadales</taxon>
        <taxon>Pseudomonadaceae</taxon>
        <taxon>Pseudomonas</taxon>
    </lineage>
</organism>
<dbReference type="KEGG" id="pkc:PKB_5747"/>
<keyword evidence="1" id="KW-1133">Transmembrane helix</keyword>
<dbReference type="eggNOG" id="ENOG502ZDQN">
    <property type="taxonomic scope" value="Bacteria"/>
</dbReference>
<evidence type="ECO:0000313" key="2">
    <source>
        <dbReference type="EMBL" id="CDF87052.1"/>
    </source>
</evidence>
<accession>A0A024HQV6</accession>
<reference evidence="2 3" key="2">
    <citation type="submission" date="2014-05" db="EMBL/GenBank/DDBJ databases">
        <title>Genome sequence of the 3-chlorobenzoate degrading bacterium Pseudomonas knackmussii B13 shows multiple evidence for horizontal gene transfer.</title>
        <authorList>
            <person name="Miyazaki R."/>
            <person name="Bertelli C."/>
            <person name="Falquet L."/>
            <person name="Robinson-Rechavi M."/>
            <person name="Gharib W."/>
            <person name="Roy S."/>
            <person name="Van der Meer J.R."/>
        </authorList>
    </citation>
    <scope>NUCLEOTIDE SEQUENCE [LARGE SCALE GENOMIC DNA]</scope>
    <source>
        <strain evidence="2 3">B13</strain>
    </source>
</reference>
<evidence type="ECO:0000256" key="1">
    <source>
        <dbReference type="SAM" id="Phobius"/>
    </source>
</evidence>
<gene>
    <name evidence="2" type="ORF">PKB_5747</name>
</gene>
<feature type="transmembrane region" description="Helical" evidence="1">
    <location>
        <begin position="369"/>
        <end position="389"/>
    </location>
</feature>